<evidence type="ECO:0000313" key="7">
    <source>
        <dbReference type="Proteomes" id="UP000633448"/>
    </source>
</evidence>
<dbReference type="PANTHER" id="PTHR45832:SF22">
    <property type="entry name" value="SERINE_THREONINE-PROTEIN KINASE SAMKA-RELATED"/>
    <property type="match status" value="1"/>
</dbReference>
<reference evidence="6" key="1">
    <citation type="submission" date="2019-10" db="EMBL/GenBank/DDBJ databases">
        <title>Bird 10,000 Genomes (B10K) Project - Family phase.</title>
        <authorList>
            <person name="Zhang G."/>
        </authorList>
    </citation>
    <scope>NUCLEOTIDE SEQUENCE</scope>
    <source>
        <strain evidence="6">B10K-DU-002-53</strain>
        <tissue evidence="6">Muscle</tissue>
    </source>
</reference>
<dbReference type="PROSITE" id="PS50011">
    <property type="entry name" value="PROTEIN_KINASE_DOM"/>
    <property type="match status" value="1"/>
</dbReference>
<dbReference type="EC" id="2.7.11.1" evidence="2"/>
<dbReference type="PANTHER" id="PTHR45832">
    <property type="entry name" value="SERINE/THREONINE-PROTEIN KINASE SAMKA-RELATED-RELATED"/>
    <property type="match status" value="1"/>
</dbReference>
<feature type="non-terminal residue" evidence="6">
    <location>
        <position position="1"/>
    </location>
</feature>
<dbReference type="PRINTS" id="PR00109">
    <property type="entry name" value="TYRKINASE"/>
</dbReference>
<evidence type="ECO:0000259" key="5">
    <source>
        <dbReference type="PROSITE" id="PS50011"/>
    </source>
</evidence>
<dbReference type="OrthoDB" id="2914378at2759"/>
<sequence length="127" mass="14642">SYLLREELWLVMEYVDGGSLYDVINVILLSEEQIATVSRECLQGLHFLHSNRIIHRDIKSDNILLRTDGSVKLADFGFATQLPNLRTQRQSVVGTEWWMAPEVLQRKPYGPKVDIWSLGIVELEMVE</sequence>
<gene>
    <name evidence="6" type="primary">Pak1_0</name>
    <name evidence="6" type="ORF">PITSOR_R06218</name>
</gene>
<dbReference type="SMART" id="SM00220">
    <property type="entry name" value="S_TKc"/>
    <property type="match status" value="1"/>
</dbReference>
<dbReference type="Pfam" id="PF00069">
    <property type="entry name" value="Pkinase"/>
    <property type="match status" value="1"/>
</dbReference>
<keyword evidence="4" id="KW-0067">ATP-binding</keyword>
<dbReference type="InterPro" id="IPR011009">
    <property type="entry name" value="Kinase-like_dom_sf"/>
</dbReference>
<protein>
    <recommendedName>
        <fullName evidence="2">non-specific serine/threonine protein kinase</fullName>
        <ecNumber evidence="2">2.7.11.1</ecNumber>
    </recommendedName>
</protein>
<keyword evidence="3" id="KW-0547">Nucleotide-binding</keyword>
<dbReference type="InterPro" id="IPR051931">
    <property type="entry name" value="PAK3-like"/>
</dbReference>
<dbReference type="Gene3D" id="1.10.510.10">
    <property type="entry name" value="Transferase(Phosphotransferase) domain 1"/>
    <property type="match status" value="1"/>
</dbReference>
<organism evidence="6 7">
    <name type="scientific">Pitta sordida</name>
    <name type="common">Hooded pitta</name>
    <dbReference type="NCBI Taxonomy" id="9163"/>
    <lineage>
        <taxon>Eukaryota</taxon>
        <taxon>Metazoa</taxon>
        <taxon>Chordata</taxon>
        <taxon>Craniata</taxon>
        <taxon>Vertebrata</taxon>
        <taxon>Euteleostomi</taxon>
        <taxon>Archelosauria</taxon>
        <taxon>Archosauria</taxon>
        <taxon>Dinosauria</taxon>
        <taxon>Saurischia</taxon>
        <taxon>Theropoda</taxon>
        <taxon>Coelurosauria</taxon>
        <taxon>Aves</taxon>
        <taxon>Neognathae</taxon>
        <taxon>Neoaves</taxon>
        <taxon>Telluraves</taxon>
        <taxon>Australaves</taxon>
        <taxon>Passeriformes</taxon>
        <taxon>Pittidae</taxon>
        <taxon>Pitta</taxon>
    </lineage>
</organism>
<keyword evidence="7" id="KW-1185">Reference proteome</keyword>
<evidence type="ECO:0000256" key="2">
    <source>
        <dbReference type="ARBA" id="ARBA00012513"/>
    </source>
</evidence>
<dbReference type="SUPFAM" id="SSF56112">
    <property type="entry name" value="Protein kinase-like (PK-like)"/>
    <property type="match status" value="1"/>
</dbReference>
<evidence type="ECO:0000256" key="3">
    <source>
        <dbReference type="ARBA" id="ARBA00022741"/>
    </source>
</evidence>
<accession>A0A851ERI9</accession>
<comment type="similarity">
    <text evidence="1">Belongs to the protein kinase superfamily. STE Ser/Thr protein kinase family. STE20 subfamily.</text>
</comment>
<dbReference type="InterPro" id="IPR008271">
    <property type="entry name" value="Ser/Thr_kinase_AS"/>
</dbReference>
<proteinExistence type="inferred from homology"/>
<dbReference type="GO" id="GO:0005524">
    <property type="term" value="F:ATP binding"/>
    <property type="evidence" value="ECO:0007669"/>
    <property type="project" value="UniProtKB-KW"/>
</dbReference>
<evidence type="ECO:0000313" key="6">
    <source>
        <dbReference type="EMBL" id="NWI84975.1"/>
    </source>
</evidence>
<dbReference type="InterPro" id="IPR000719">
    <property type="entry name" value="Prot_kinase_dom"/>
</dbReference>
<feature type="domain" description="Protein kinase" evidence="5">
    <location>
        <begin position="1"/>
        <end position="127"/>
    </location>
</feature>
<feature type="non-terminal residue" evidence="6">
    <location>
        <position position="127"/>
    </location>
</feature>
<comment type="caution">
    <text evidence="6">The sequence shown here is derived from an EMBL/GenBank/DDBJ whole genome shotgun (WGS) entry which is preliminary data.</text>
</comment>
<keyword evidence="6" id="KW-0808">Transferase</keyword>
<dbReference type="AlphaFoldDB" id="A0A851ERI9"/>
<evidence type="ECO:0000256" key="1">
    <source>
        <dbReference type="ARBA" id="ARBA00008874"/>
    </source>
</evidence>
<dbReference type="GO" id="GO:0004674">
    <property type="term" value="F:protein serine/threonine kinase activity"/>
    <property type="evidence" value="ECO:0007669"/>
    <property type="project" value="UniProtKB-EC"/>
</dbReference>
<dbReference type="InterPro" id="IPR001245">
    <property type="entry name" value="Ser-Thr/Tyr_kinase_cat_dom"/>
</dbReference>
<evidence type="ECO:0000256" key="4">
    <source>
        <dbReference type="ARBA" id="ARBA00022840"/>
    </source>
</evidence>
<keyword evidence="6" id="KW-0418">Kinase</keyword>
<name>A0A851ERI9_PITSO</name>
<dbReference type="EMBL" id="WEKX01001255">
    <property type="protein sequence ID" value="NWI84975.1"/>
    <property type="molecule type" value="Genomic_DNA"/>
</dbReference>
<dbReference type="PROSITE" id="PS00108">
    <property type="entry name" value="PROTEIN_KINASE_ST"/>
    <property type="match status" value="1"/>
</dbReference>
<dbReference type="Proteomes" id="UP000633448">
    <property type="component" value="Unassembled WGS sequence"/>
</dbReference>